<evidence type="ECO:0000256" key="3">
    <source>
        <dbReference type="ARBA" id="ARBA00022473"/>
    </source>
</evidence>
<evidence type="ECO:0000256" key="10">
    <source>
        <dbReference type="RuleBase" id="RU000682"/>
    </source>
</evidence>
<dbReference type="PROSITE" id="PS51057">
    <property type="entry name" value="PAIRED_2"/>
    <property type="match status" value="1"/>
</dbReference>
<feature type="domain" description="Homeobox" evidence="12">
    <location>
        <begin position="367"/>
        <end position="414"/>
    </location>
</feature>
<dbReference type="PROSITE" id="PS50071">
    <property type="entry name" value="HOMEOBOX_2"/>
    <property type="match status" value="1"/>
</dbReference>
<keyword evidence="7" id="KW-0804">Transcription</keyword>
<feature type="region of interest" description="Disordered" evidence="11">
    <location>
        <begin position="287"/>
        <end position="391"/>
    </location>
</feature>
<dbReference type="SMR" id="A0A0P8Y868"/>
<organism evidence="14 15">
    <name type="scientific">Drosophila ananassae</name>
    <name type="common">Fruit fly</name>
    <dbReference type="NCBI Taxonomy" id="7217"/>
    <lineage>
        <taxon>Eukaryota</taxon>
        <taxon>Metazoa</taxon>
        <taxon>Ecdysozoa</taxon>
        <taxon>Arthropoda</taxon>
        <taxon>Hexapoda</taxon>
        <taxon>Insecta</taxon>
        <taxon>Pterygota</taxon>
        <taxon>Neoptera</taxon>
        <taxon>Endopterygota</taxon>
        <taxon>Diptera</taxon>
        <taxon>Brachycera</taxon>
        <taxon>Muscomorpha</taxon>
        <taxon>Ephydroidea</taxon>
        <taxon>Drosophilidae</taxon>
        <taxon>Drosophila</taxon>
        <taxon>Sophophora</taxon>
    </lineage>
</organism>
<dbReference type="InterPro" id="IPR043565">
    <property type="entry name" value="PAX_fam"/>
</dbReference>
<keyword evidence="5" id="KW-0805">Transcription regulation</keyword>
<evidence type="ECO:0000256" key="6">
    <source>
        <dbReference type="ARBA" id="ARBA00023125"/>
    </source>
</evidence>
<feature type="compositionally biased region" description="Low complexity" evidence="11">
    <location>
        <begin position="296"/>
        <end position="325"/>
    </location>
</feature>
<keyword evidence="6 9" id="KW-0238">DNA-binding</keyword>
<proteinExistence type="inferred from homology"/>
<dbReference type="CTD" id="39418"/>
<evidence type="ECO:0000313" key="15">
    <source>
        <dbReference type="Proteomes" id="UP000007801"/>
    </source>
</evidence>
<feature type="compositionally biased region" description="Acidic residues" evidence="11">
    <location>
        <begin position="354"/>
        <end position="363"/>
    </location>
</feature>
<dbReference type="Gene3D" id="1.10.10.10">
    <property type="entry name" value="Winged helix-like DNA-binding domain superfamily/Winged helix DNA-binding domain"/>
    <property type="match status" value="1"/>
</dbReference>
<dbReference type="InterPro" id="IPR036388">
    <property type="entry name" value="WH-like_DNA-bd_sf"/>
</dbReference>
<dbReference type="GO" id="GO:0000981">
    <property type="term" value="F:DNA-binding transcription factor activity, RNA polymerase II-specific"/>
    <property type="evidence" value="ECO:0007669"/>
    <property type="project" value="TreeGrafter"/>
</dbReference>
<feature type="region of interest" description="Disordered" evidence="11">
    <location>
        <begin position="1"/>
        <end position="37"/>
    </location>
</feature>
<dbReference type="SMART" id="SM00389">
    <property type="entry name" value="HOX"/>
    <property type="match status" value="1"/>
</dbReference>
<dbReference type="InterPro" id="IPR009057">
    <property type="entry name" value="Homeodomain-like_sf"/>
</dbReference>
<dbReference type="CDD" id="cd00086">
    <property type="entry name" value="homeodomain"/>
    <property type="match status" value="1"/>
</dbReference>
<dbReference type="GeneID" id="6507607"/>
<keyword evidence="3" id="KW-0217">Developmental protein</keyword>
<comment type="subcellular location">
    <subcellularLocation>
        <location evidence="1 9 10">Nucleus</location>
    </subcellularLocation>
</comment>
<evidence type="ECO:0000256" key="7">
    <source>
        <dbReference type="ARBA" id="ARBA00023163"/>
    </source>
</evidence>
<dbReference type="AlphaFoldDB" id="A0A0P8Y868"/>
<name>A0A0P8Y868_DROAN</name>
<evidence type="ECO:0000313" key="14">
    <source>
        <dbReference type="EMBL" id="KPU77641.1"/>
    </source>
</evidence>
<evidence type="ECO:0000259" key="13">
    <source>
        <dbReference type="PROSITE" id="PS51057"/>
    </source>
</evidence>
<feature type="compositionally biased region" description="Low complexity" evidence="11">
    <location>
        <begin position="17"/>
        <end position="33"/>
    </location>
</feature>
<dbReference type="FunFam" id="1.10.10.10:FF:000003">
    <property type="entry name" value="Paired box protein Pax-6"/>
    <property type="match status" value="1"/>
</dbReference>
<gene>
    <name evidence="14" type="primary">Dana\GF24980</name>
    <name evidence="14" type="synonym">dana_GLEANR_9660</name>
    <name evidence="14" type="ORF">GF24980</name>
</gene>
<keyword evidence="8 9" id="KW-0539">Nucleus</keyword>
<feature type="compositionally biased region" description="Gly residues" evidence="11">
    <location>
        <begin position="449"/>
        <end position="461"/>
    </location>
</feature>
<feature type="region of interest" description="Disordered" evidence="11">
    <location>
        <begin position="444"/>
        <end position="466"/>
    </location>
</feature>
<feature type="compositionally biased region" description="Low complexity" evidence="11">
    <location>
        <begin position="509"/>
        <end position="527"/>
    </location>
</feature>
<accession>A0A0P8Y868</accession>
<dbReference type="InterPro" id="IPR001356">
    <property type="entry name" value="HD"/>
</dbReference>
<evidence type="ECO:0000256" key="2">
    <source>
        <dbReference type="ARBA" id="ARBA00005733"/>
    </source>
</evidence>
<dbReference type="SMART" id="SM00351">
    <property type="entry name" value="PAX"/>
    <property type="match status" value="1"/>
</dbReference>
<dbReference type="GO" id="GO:0000978">
    <property type="term" value="F:RNA polymerase II cis-regulatory region sequence-specific DNA binding"/>
    <property type="evidence" value="ECO:0007669"/>
    <property type="project" value="TreeGrafter"/>
</dbReference>
<sequence length="540" mass="55223">MEASTSPGPARTTNKLSTASPATPATSPGSPTAIMPMAVPMPSHLQLLGTAAGSVGQPSAMSPVSPTAAPTVLAPAHSLSPSSPILAQGTPPAPTLGGLFCGGSAAQAGAGPAAAAAATNLNALASQHRLLELSRFGLRGYDLAQHMLSQQGAVSKLLGTLRPPGLIGGSKPKVATPTVVSKIEQYKRENPTIFAWEIRERLITEGVCTNATAPSVSSINRILRNRAAERAAAEFARAASYGYAMHPTHPHPYTSFPTWPTHHPLWSAVPLPVGAGAAGAGVGGLPPGGSSGYGSEGNASSNPNSNGNNNTNSGSACGDSSAGSGRFSLPALSPDSGSRDSRSPDGEANRMIDIEGEDSESQDSDQPKFRRNRTTFSPEQLDELEKEFEKSHYPCVSTREKLAGRTALSEARVQTSEMAAPSAGQLAQAARLTLDLELTHAGFRRTSGGQQGSGSSPGSGSGTWPAVAPADQFAVYQSRGLLPHQQCHLSPSHYATLQQSRGRVPGTGPPTSADSTSSSTTGSGPAACLNHSISSIINGR</sequence>
<evidence type="ECO:0000256" key="5">
    <source>
        <dbReference type="ARBA" id="ARBA00023015"/>
    </source>
</evidence>
<feature type="compositionally biased region" description="Polar residues" evidence="11">
    <location>
        <begin position="1"/>
        <end position="16"/>
    </location>
</feature>
<dbReference type="Pfam" id="PF00046">
    <property type="entry name" value="Homeodomain"/>
    <property type="match status" value="1"/>
</dbReference>
<protein>
    <submittedName>
        <fullName evidence="14">Uncharacterized protein, isoform B</fullName>
    </submittedName>
</protein>
<dbReference type="SUPFAM" id="SSF46689">
    <property type="entry name" value="Homeodomain-like"/>
    <property type="match status" value="2"/>
</dbReference>
<dbReference type="OrthoDB" id="3225452at2759"/>
<keyword evidence="9 10" id="KW-0371">Homeobox</keyword>
<evidence type="ECO:0000256" key="8">
    <source>
        <dbReference type="ARBA" id="ARBA00023242"/>
    </source>
</evidence>
<dbReference type="GO" id="GO:0005634">
    <property type="term" value="C:nucleus"/>
    <property type="evidence" value="ECO:0007669"/>
    <property type="project" value="UniProtKB-SubCell"/>
</dbReference>
<evidence type="ECO:0000256" key="11">
    <source>
        <dbReference type="SAM" id="MobiDB-lite"/>
    </source>
</evidence>
<feature type="compositionally biased region" description="Basic and acidic residues" evidence="11">
    <location>
        <begin position="337"/>
        <end position="353"/>
    </location>
</feature>
<feature type="DNA-binding region" description="Homeobox" evidence="9">
    <location>
        <begin position="369"/>
        <end position="415"/>
    </location>
</feature>
<dbReference type="PANTHER" id="PTHR45636">
    <property type="entry name" value="PAIRED BOX PROTEIN PAX-6-RELATED-RELATED"/>
    <property type="match status" value="1"/>
</dbReference>
<dbReference type="Pfam" id="PF00292">
    <property type="entry name" value="PAX"/>
    <property type="match status" value="1"/>
</dbReference>
<evidence type="ECO:0000259" key="12">
    <source>
        <dbReference type="PROSITE" id="PS50071"/>
    </source>
</evidence>
<keyword evidence="4" id="KW-0563">Paired box</keyword>
<dbReference type="GO" id="GO:0009791">
    <property type="term" value="P:post-embryonic development"/>
    <property type="evidence" value="ECO:0007669"/>
    <property type="project" value="UniProtKB-ARBA"/>
</dbReference>
<feature type="domain" description="Paired" evidence="13">
    <location>
        <begin position="109"/>
        <end position="226"/>
    </location>
</feature>
<dbReference type="EMBL" id="CH902618">
    <property type="protein sequence ID" value="KPU77641.1"/>
    <property type="molecule type" value="Genomic_DNA"/>
</dbReference>
<dbReference type="Proteomes" id="UP000007801">
    <property type="component" value="Unassembled WGS sequence"/>
</dbReference>
<comment type="similarity">
    <text evidence="2">Belongs to the paired homeobox family.</text>
</comment>
<dbReference type="InterPro" id="IPR001523">
    <property type="entry name" value="Paired_dom"/>
</dbReference>
<dbReference type="PANTHER" id="PTHR45636:SF50">
    <property type="entry name" value="EYEGONE, ISOFORM A-RELATED"/>
    <property type="match status" value="1"/>
</dbReference>
<dbReference type="Gene3D" id="1.10.10.60">
    <property type="entry name" value="Homeodomain-like"/>
    <property type="match status" value="1"/>
</dbReference>
<reference evidence="14 15" key="1">
    <citation type="journal article" date="2007" name="Nature">
        <title>Evolution of genes and genomes on the Drosophila phylogeny.</title>
        <authorList>
            <consortium name="Drosophila 12 Genomes Consortium"/>
            <person name="Clark A.G."/>
            <person name="Eisen M.B."/>
            <person name="Smith D.R."/>
            <person name="Bergman C.M."/>
            <person name="Oliver B."/>
            <person name="Markow T.A."/>
            <person name="Kaufman T.C."/>
            <person name="Kellis M."/>
            <person name="Gelbart W."/>
            <person name="Iyer V.N."/>
            <person name="Pollard D.A."/>
            <person name="Sackton T.B."/>
            <person name="Larracuente A.M."/>
            <person name="Singh N.D."/>
            <person name="Abad J.P."/>
            <person name="Abt D.N."/>
            <person name="Adryan B."/>
            <person name="Aguade M."/>
            <person name="Akashi H."/>
            <person name="Anderson W.W."/>
            <person name="Aquadro C.F."/>
            <person name="Ardell D.H."/>
            <person name="Arguello R."/>
            <person name="Artieri C.G."/>
            <person name="Barbash D.A."/>
            <person name="Barker D."/>
            <person name="Barsanti P."/>
            <person name="Batterham P."/>
            <person name="Batzoglou S."/>
            <person name="Begun D."/>
            <person name="Bhutkar A."/>
            <person name="Blanco E."/>
            <person name="Bosak S.A."/>
            <person name="Bradley R.K."/>
            <person name="Brand A.D."/>
            <person name="Brent M.R."/>
            <person name="Brooks A.N."/>
            <person name="Brown R.H."/>
            <person name="Butlin R.K."/>
            <person name="Caggese C."/>
            <person name="Calvi B.R."/>
            <person name="Bernardo de Carvalho A."/>
            <person name="Caspi A."/>
            <person name="Castrezana S."/>
            <person name="Celniker S.E."/>
            <person name="Chang J.L."/>
            <person name="Chapple C."/>
            <person name="Chatterji S."/>
            <person name="Chinwalla A."/>
            <person name="Civetta A."/>
            <person name="Clifton S.W."/>
            <person name="Comeron J.M."/>
            <person name="Costello J.C."/>
            <person name="Coyne J.A."/>
            <person name="Daub J."/>
            <person name="David R.G."/>
            <person name="Delcher A.L."/>
            <person name="Delehaunty K."/>
            <person name="Do C.B."/>
            <person name="Ebling H."/>
            <person name="Edwards K."/>
            <person name="Eickbush T."/>
            <person name="Evans J.D."/>
            <person name="Filipski A."/>
            <person name="Findeiss S."/>
            <person name="Freyhult E."/>
            <person name="Fulton L."/>
            <person name="Fulton R."/>
            <person name="Garcia A.C."/>
            <person name="Gardiner A."/>
            <person name="Garfield D.A."/>
            <person name="Garvin B.E."/>
            <person name="Gibson G."/>
            <person name="Gilbert D."/>
            <person name="Gnerre S."/>
            <person name="Godfrey J."/>
            <person name="Good R."/>
            <person name="Gotea V."/>
            <person name="Gravely B."/>
            <person name="Greenberg A.J."/>
            <person name="Griffiths-Jones S."/>
            <person name="Gross S."/>
            <person name="Guigo R."/>
            <person name="Gustafson E.A."/>
            <person name="Haerty W."/>
            <person name="Hahn M.W."/>
            <person name="Halligan D.L."/>
            <person name="Halpern A.L."/>
            <person name="Halter G.M."/>
            <person name="Han M.V."/>
            <person name="Heger A."/>
            <person name="Hillier L."/>
            <person name="Hinrichs A.S."/>
            <person name="Holmes I."/>
            <person name="Hoskins R.A."/>
            <person name="Hubisz M.J."/>
            <person name="Hultmark D."/>
            <person name="Huntley M.A."/>
            <person name="Jaffe D.B."/>
            <person name="Jagadeeshan S."/>
            <person name="Jeck W.R."/>
            <person name="Johnson J."/>
            <person name="Jones C.D."/>
            <person name="Jordan W.C."/>
            <person name="Karpen G.H."/>
            <person name="Kataoka E."/>
            <person name="Keightley P.D."/>
            <person name="Kheradpour P."/>
            <person name="Kirkness E.F."/>
            <person name="Koerich L.B."/>
            <person name="Kristiansen K."/>
            <person name="Kudrna D."/>
            <person name="Kulathinal R.J."/>
            <person name="Kumar S."/>
            <person name="Kwok R."/>
            <person name="Lander E."/>
            <person name="Langley C.H."/>
            <person name="Lapoint R."/>
            <person name="Lazzaro B.P."/>
            <person name="Lee S.J."/>
            <person name="Levesque L."/>
            <person name="Li R."/>
            <person name="Lin C.F."/>
            <person name="Lin M.F."/>
            <person name="Lindblad-Toh K."/>
            <person name="Llopart A."/>
            <person name="Long M."/>
            <person name="Low L."/>
            <person name="Lozovsky E."/>
            <person name="Lu J."/>
            <person name="Luo M."/>
            <person name="Machado C.A."/>
            <person name="Makalowski W."/>
            <person name="Marzo M."/>
            <person name="Matsuda M."/>
            <person name="Matzkin L."/>
            <person name="McAllister B."/>
            <person name="McBride C.S."/>
            <person name="McKernan B."/>
            <person name="McKernan K."/>
            <person name="Mendez-Lago M."/>
            <person name="Minx P."/>
            <person name="Mollenhauer M.U."/>
            <person name="Montooth K."/>
            <person name="Mount S.M."/>
            <person name="Mu X."/>
            <person name="Myers E."/>
            <person name="Negre B."/>
            <person name="Newfeld S."/>
            <person name="Nielsen R."/>
            <person name="Noor M.A."/>
            <person name="O'Grady P."/>
            <person name="Pachter L."/>
            <person name="Papaceit M."/>
            <person name="Parisi M.J."/>
            <person name="Parisi M."/>
            <person name="Parts L."/>
            <person name="Pedersen J.S."/>
            <person name="Pesole G."/>
            <person name="Phillippy A.M."/>
            <person name="Ponting C.P."/>
            <person name="Pop M."/>
            <person name="Porcelli D."/>
            <person name="Powell J.R."/>
            <person name="Prohaska S."/>
            <person name="Pruitt K."/>
            <person name="Puig M."/>
            <person name="Quesneville H."/>
            <person name="Ram K.R."/>
            <person name="Rand D."/>
            <person name="Rasmussen M.D."/>
            <person name="Reed L.K."/>
            <person name="Reenan R."/>
            <person name="Reily A."/>
            <person name="Remington K.A."/>
            <person name="Rieger T.T."/>
            <person name="Ritchie M.G."/>
            <person name="Robin C."/>
            <person name="Rogers Y.H."/>
            <person name="Rohde C."/>
            <person name="Rozas J."/>
            <person name="Rubenfield M.J."/>
            <person name="Ruiz A."/>
            <person name="Russo S."/>
            <person name="Salzberg S.L."/>
            <person name="Sanchez-Gracia A."/>
            <person name="Saranga D.J."/>
            <person name="Sato H."/>
            <person name="Schaeffer S.W."/>
            <person name="Schatz M.C."/>
            <person name="Schlenke T."/>
            <person name="Schwartz R."/>
            <person name="Segarra C."/>
            <person name="Singh R.S."/>
            <person name="Sirot L."/>
            <person name="Sirota M."/>
            <person name="Sisneros N.B."/>
            <person name="Smith C.D."/>
            <person name="Smith T.F."/>
            <person name="Spieth J."/>
            <person name="Stage D.E."/>
            <person name="Stark A."/>
            <person name="Stephan W."/>
            <person name="Strausberg R.L."/>
            <person name="Strempel S."/>
            <person name="Sturgill D."/>
            <person name="Sutton G."/>
            <person name="Sutton G.G."/>
            <person name="Tao W."/>
            <person name="Teichmann S."/>
            <person name="Tobari Y.N."/>
            <person name="Tomimura Y."/>
            <person name="Tsolas J.M."/>
            <person name="Valente V.L."/>
            <person name="Venter E."/>
            <person name="Venter J.C."/>
            <person name="Vicario S."/>
            <person name="Vieira F.G."/>
            <person name="Vilella A.J."/>
            <person name="Villasante A."/>
            <person name="Walenz B."/>
            <person name="Wang J."/>
            <person name="Wasserman M."/>
            <person name="Watts T."/>
            <person name="Wilson D."/>
            <person name="Wilson R.K."/>
            <person name="Wing R.A."/>
            <person name="Wolfner M.F."/>
            <person name="Wong A."/>
            <person name="Wong G.K."/>
            <person name="Wu C.I."/>
            <person name="Wu G."/>
            <person name="Yamamoto D."/>
            <person name="Yang H.P."/>
            <person name="Yang S.P."/>
            <person name="Yorke J.A."/>
            <person name="Yoshida K."/>
            <person name="Zdobnov E."/>
            <person name="Zhang P."/>
            <person name="Zhang Y."/>
            <person name="Zimin A.V."/>
            <person name="Baldwin J."/>
            <person name="Abdouelleil A."/>
            <person name="Abdulkadir J."/>
            <person name="Abebe A."/>
            <person name="Abera B."/>
            <person name="Abreu J."/>
            <person name="Acer S.C."/>
            <person name="Aftuck L."/>
            <person name="Alexander A."/>
            <person name="An P."/>
            <person name="Anderson E."/>
            <person name="Anderson S."/>
            <person name="Arachi H."/>
            <person name="Azer M."/>
            <person name="Bachantsang P."/>
            <person name="Barry A."/>
            <person name="Bayul T."/>
            <person name="Berlin A."/>
            <person name="Bessette D."/>
            <person name="Bloom T."/>
            <person name="Blye J."/>
            <person name="Boguslavskiy L."/>
            <person name="Bonnet C."/>
            <person name="Boukhgalter B."/>
            <person name="Bourzgui I."/>
            <person name="Brown A."/>
            <person name="Cahill P."/>
            <person name="Channer S."/>
            <person name="Cheshatsang Y."/>
            <person name="Chuda L."/>
            <person name="Citroen M."/>
            <person name="Collymore A."/>
            <person name="Cooke P."/>
            <person name="Costello M."/>
            <person name="D'Aco K."/>
            <person name="Daza R."/>
            <person name="De Haan G."/>
            <person name="DeGray S."/>
            <person name="DeMaso C."/>
            <person name="Dhargay N."/>
            <person name="Dooley K."/>
            <person name="Dooley E."/>
            <person name="Doricent M."/>
            <person name="Dorje P."/>
            <person name="Dorjee K."/>
            <person name="Dupes A."/>
            <person name="Elong R."/>
            <person name="Falk J."/>
            <person name="Farina A."/>
            <person name="Faro S."/>
            <person name="Ferguson D."/>
            <person name="Fisher S."/>
            <person name="Foley C.D."/>
            <person name="Franke A."/>
            <person name="Friedrich D."/>
            <person name="Gadbois L."/>
            <person name="Gearin G."/>
            <person name="Gearin C.R."/>
            <person name="Giannoukos G."/>
            <person name="Goode T."/>
            <person name="Graham J."/>
            <person name="Grandbois E."/>
            <person name="Grewal S."/>
            <person name="Gyaltsen K."/>
            <person name="Hafez N."/>
            <person name="Hagos B."/>
            <person name="Hall J."/>
            <person name="Henson C."/>
            <person name="Hollinger A."/>
            <person name="Honan T."/>
            <person name="Huard M.D."/>
            <person name="Hughes L."/>
            <person name="Hurhula B."/>
            <person name="Husby M.E."/>
            <person name="Kamat A."/>
            <person name="Kanga B."/>
            <person name="Kashin S."/>
            <person name="Khazanovich D."/>
            <person name="Kisner P."/>
            <person name="Lance K."/>
            <person name="Lara M."/>
            <person name="Lee W."/>
            <person name="Lennon N."/>
            <person name="Letendre F."/>
            <person name="LeVine R."/>
            <person name="Lipovsky A."/>
            <person name="Liu X."/>
            <person name="Liu J."/>
            <person name="Liu S."/>
            <person name="Lokyitsang T."/>
            <person name="Lokyitsang Y."/>
            <person name="Lubonja R."/>
            <person name="Lui A."/>
            <person name="MacDonald P."/>
            <person name="Magnisalis V."/>
            <person name="Maru K."/>
            <person name="Matthews C."/>
            <person name="McCusker W."/>
            <person name="McDonough S."/>
            <person name="Mehta T."/>
            <person name="Meldrim J."/>
            <person name="Meneus L."/>
            <person name="Mihai O."/>
            <person name="Mihalev A."/>
            <person name="Mihova T."/>
            <person name="Mittelman R."/>
            <person name="Mlenga V."/>
            <person name="Montmayeur A."/>
            <person name="Mulrain L."/>
            <person name="Navidi A."/>
            <person name="Naylor J."/>
            <person name="Negash T."/>
            <person name="Nguyen T."/>
            <person name="Nguyen N."/>
            <person name="Nicol R."/>
            <person name="Norbu C."/>
            <person name="Norbu N."/>
            <person name="Novod N."/>
            <person name="O'Neill B."/>
            <person name="Osman S."/>
            <person name="Markiewicz E."/>
            <person name="Oyono O.L."/>
            <person name="Patti C."/>
            <person name="Phunkhang P."/>
            <person name="Pierre F."/>
            <person name="Priest M."/>
            <person name="Raghuraman S."/>
            <person name="Rege F."/>
            <person name="Reyes R."/>
            <person name="Rise C."/>
            <person name="Rogov P."/>
            <person name="Ross K."/>
            <person name="Ryan E."/>
            <person name="Settipalli S."/>
            <person name="Shea T."/>
            <person name="Sherpa N."/>
            <person name="Shi L."/>
            <person name="Shih D."/>
            <person name="Sparrow T."/>
            <person name="Spaulding J."/>
            <person name="Stalker J."/>
            <person name="Stange-Thomann N."/>
            <person name="Stavropoulos S."/>
            <person name="Stone C."/>
            <person name="Strader C."/>
            <person name="Tesfaye S."/>
            <person name="Thomson T."/>
            <person name="Thoulutsang Y."/>
            <person name="Thoulutsang D."/>
            <person name="Topham K."/>
            <person name="Topping I."/>
            <person name="Tsamla T."/>
            <person name="Vassiliev H."/>
            <person name="Vo A."/>
            <person name="Wangchuk T."/>
            <person name="Wangdi T."/>
            <person name="Weiand M."/>
            <person name="Wilkinson J."/>
            <person name="Wilson A."/>
            <person name="Yadav S."/>
            <person name="Young G."/>
            <person name="Yu Q."/>
            <person name="Zembek L."/>
            <person name="Zhong D."/>
            <person name="Zimmer A."/>
            <person name="Zwirko Z."/>
            <person name="Jaffe D.B."/>
            <person name="Alvarez P."/>
            <person name="Brockman W."/>
            <person name="Butler J."/>
            <person name="Chin C."/>
            <person name="Gnerre S."/>
            <person name="Grabherr M."/>
            <person name="Kleber M."/>
            <person name="Mauceli E."/>
            <person name="MacCallum I."/>
        </authorList>
    </citation>
    <scope>NUCLEOTIDE SEQUENCE [LARGE SCALE GENOMIC DNA]</scope>
    <source>
        <strain evidence="15">Tucson 14024-0371.13</strain>
    </source>
</reference>
<evidence type="ECO:0000256" key="4">
    <source>
        <dbReference type="ARBA" id="ARBA00022724"/>
    </source>
</evidence>
<feature type="region of interest" description="Disordered" evidence="11">
    <location>
        <begin position="496"/>
        <end position="531"/>
    </location>
</feature>
<evidence type="ECO:0000256" key="9">
    <source>
        <dbReference type="PROSITE-ProRule" id="PRU00108"/>
    </source>
</evidence>
<keyword evidence="15" id="KW-1185">Reference proteome</keyword>
<evidence type="ECO:0000256" key="1">
    <source>
        <dbReference type="ARBA" id="ARBA00004123"/>
    </source>
</evidence>